<keyword evidence="1" id="KW-1133">Transmembrane helix</keyword>
<accession>A0A1A8Y2A4</accession>
<dbReference type="RefSeq" id="WP_186412671.1">
    <property type="nucleotide sequence ID" value="NZ_FLQY01000396.1"/>
</dbReference>
<sequence length="193" mass="21364">MQEPSHFRAISLVLAFSVVAGGWFLFEYSNRPALHPTSSSDITPKPLPVQSSHNQAIAPPTPILSNLSSTYKCEKAGHISFSDKPCNPNEKTLAVTATKIEAPRPNNDLERQKNAVASMKASRLEREKQYAAAAKRESSTSKTSQLKEAHCKQIDLAIIAKDSELRQPHSAQWGDYLTAERKKLMDERFSLGC</sequence>
<proteinExistence type="predicted"/>
<evidence type="ECO:0008006" key="4">
    <source>
        <dbReference type="Google" id="ProtNLM"/>
    </source>
</evidence>
<protein>
    <recommendedName>
        <fullName evidence="4">DUF4124 domain-containing protein</fullName>
    </recommendedName>
</protein>
<evidence type="ECO:0000313" key="2">
    <source>
        <dbReference type="EMBL" id="SBT11127.1"/>
    </source>
</evidence>
<organism evidence="2 3">
    <name type="scientific">Candidatus Propionivibrio aalborgensis</name>
    <dbReference type="NCBI Taxonomy" id="1860101"/>
    <lineage>
        <taxon>Bacteria</taxon>
        <taxon>Pseudomonadati</taxon>
        <taxon>Pseudomonadota</taxon>
        <taxon>Betaproteobacteria</taxon>
        <taxon>Rhodocyclales</taxon>
        <taxon>Rhodocyclaceae</taxon>
        <taxon>Propionivibrio</taxon>
    </lineage>
</organism>
<reference evidence="2 3" key="1">
    <citation type="submission" date="2016-06" db="EMBL/GenBank/DDBJ databases">
        <authorList>
            <person name="Kjaerup R.B."/>
            <person name="Dalgaard T.S."/>
            <person name="Juul-Madsen H.R."/>
        </authorList>
    </citation>
    <scope>NUCLEOTIDE SEQUENCE [LARGE SCALE GENOMIC DNA]</scope>
    <source>
        <strain evidence="2">2</strain>
    </source>
</reference>
<keyword evidence="1" id="KW-0812">Transmembrane</keyword>
<gene>
    <name evidence="2" type="ORF">PROAA_900005</name>
</gene>
<dbReference type="EMBL" id="FLQY01000396">
    <property type="protein sequence ID" value="SBT11127.1"/>
    <property type="molecule type" value="Genomic_DNA"/>
</dbReference>
<dbReference type="Proteomes" id="UP000199600">
    <property type="component" value="Unassembled WGS sequence"/>
</dbReference>
<name>A0A1A8Y2A4_9RHOO</name>
<keyword evidence="1" id="KW-0472">Membrane</keyword>
<evidence type="ECO:0000256" key="1">
    <source>
        <dbReference type="SAM" id="Phobius"/>
    </source>
</evidence>
<evidence type="ECO:0000313" key="3">
    <source>
        <dbReference type="Proteomes" id="UP000199600"/>
    </source>
</evidence>
<keyword evidence="3" id="KW-1185">Reference proteome</keyword>
<dbReference type="AlphaFoldDB" id="A0A1A8Y2A4"/>
<feature type="transmembrane region" description="Helical" evidence="1">
    <location>
        <begin position="6"/>
        <end position="26"/>
    </location>
</feature>